<evidence type="ECO:0000256" key="2">
    <source>
        <dbReference type="ARBA" id="ARBA00023015"/>
    </source>
</evidence>
<dbReference type="Pfam" id="PF03466">
    <property type="entry name" value="LysR_substrate"/>
    <property type="match status" value="1"/>
</dbReference>
<dbReference type="GO" id="GO:0003700">
    <property type="term" value="F:DNA-binding transcription factor activity"/>
    <property type="evidence" value="ECO:0007669"/>
    <property type="project" value="InterPro"/>
</dbReference>
<dbReference type="PROSITE" id="PS50931">
    <property type="entry name" value="HTH_LYSR"/>
    <property type="match status" value="1"/>
</dbReference>
<dbReference type="FunFam" id="1.10.10.10:FF:000001">
    <property type="entry name" value="LysR family transcriptional regulator"/>
    <property type="match status" value="1"/>
</dbReference>
<feature type="domain" description="HTH lysR-type" evidence="5">
    <location>
        <begin position="1"/>
        <end position="58"/>
    </location>
</feature>
<dbReference type="InterPro" id="IPR050950">
    <property type="entry name" value="HTH-type_LysR_regulators"/>
</dbReference>
<dbReference type="SUPFAM" id="SSF53850">
    <property type="entry name" value="Periplasmic binding protein-like II"/>
    <property type="match status" value="1"/>
</dbReference>
<dbReference type="Gene3D" id="1.10.10.10">
    <property type="entry name" value="Winged helix-like DNA-binding domain superfamily/Winged helix DNA-binding domain"/>
    <property type="match status" value="1"/>
</dbReference>
<evidence type="ECO:0000313" key="6">
    <source>
        <dbReference type="EMBL" id="SMO85428.1"/>
    </source>
</evidence>
<dbReference type="OrthoDB" id="9811588at2"/>
<accession>A0A521END5</accession>
<evidence type="ECO:0000259" key="5">
    <source>
        <dbReference type="PROSITE" id="PS50931"/>
    </source>
</evidence>
<keyword evidence="7" id="KW-1185">Reference proteome</keyword>
<dbReference type="InterPro" id="IPR036390">
    <property type="entry name" value="WH_DNA-bd_sf"/>
</dbReference>
<dbReference type="Pfam" id="PF00126">
    <property type="entry name" value="HTH_1"/>
    <property type="match status" value="1"/>
</dbReference>
<reference evidence="6 7" key="1">
    <citation type="submission" date="2017-05" db="EMBL/GenBank/DDBJ databases">
        <authorList>
            <person name="Varghese N."/>
            <person name="Submissions S."/>
        </authorList>
    </citation>
    <scope>NUCLEOTIDE SEQUENCE [LARGE SCALE GENOMIC DNA]</scope>
    <source>
        <strain evidence="6 7">DSM 100094</strain>
    </source>
</reference>
<dbReference type="InterPro" id="IPR005119">
    <property type="entry name" value="LysR_subst-bd"/>
</dbReference>
<dbReference type="AlphaFoldDB" id="A0A521END5"/>
<evidence type="ECO:0000256" key="1">
    <source>
        <dbReference type="ARBA" id="ARBA00009437"/>
    </source>
</evidence>
<evidence type="ECO:0000256" key="4">
    <source>
        <dbReference type="ARBA" id="ARBA00023163"/>
    </source>
</evidence>
<dbReference type="Gene3D" id="3.40.190.10">
    <property type="entry name" value="Periplasmic binding protein-like II"/>
    <property type="match status" value="2"/>
</dbReference>
<comment type="similarity">
    <text evidence="1">Belongs to the LysR transcriptional regulatory family.</text>
</comment>
<dbReference type="InterPro" id="IPR000847">
    <property type="entry name" value="LysR_HTH_N"/>
</dbReference>
<protein>
    <submittedName>
        <fullName evidence="6">DNA-binding transcriptional regulator, LysR family</fullName>
    </submittedName>
</protein>
<organism evidence="6 7">
    <name type="scientific">Paracoccus laeviglucosivorans</name>
    <dbReference type="NCBI Taxonomy" id="1197861"/>
    <lineage>
        <taxon>Bacteria</taxon>
        <taxon>Pseudomonadati</taxon>
        <taxon>Pseudomonadota</taxon>
        <taxon>Alphaproteobacteria</taxon>
        <taxon>Rhodobacterales</taxon>
        <taxon>Paracoccaceae</taxon>
        <taxon>Paracoccus</taxon>
    </lineage>
</organism>
<keyword evidence="3 6" id="KW-0238">DNA-binding</keyword>
<name>A0A521END5_9RHOB</name>
<proteinExistence type="inferred from homology"/>
<dbReference type="EMBL" id="FXTK01000014">
    <property type="protein sequence ID" value="SMO85428.1"/>
    <property type="molecule type" value="Genomic_DNA"/>
</dbReference>
<evidence type="ECO:0000313" key="7">
    <source>
        <dbReference type="Proteomes" id="UP000319014"/>
    </source>
</evidence>
<keyword evidence="4" id="KW-0804">Transcription</keyword>
<gene>
    <name evidence="6" type="ORF">SAMN06265221_11443</name>
</gene>
<sequence length="296" mass="31983">MDMRQLRTLLAIAQTGSFSKAAELVHLTVSAVGQQVRALEAEVGVVLFDRTSRPPSLTVAGRQMVEVAENILRTADVGIDLVKGRKVAGTLSLGSVRTSALSILPRAMKRLNSNYPELRIRLQTAASESLLRDVAAGRIDAAMVSEHVNFPTGLKWRAFRREPLFVIAPPHSPMLDATGYLTRYPYIRFRSNVPLANQIDLELAKLNLALNEIAEIDTIAAITSCVANGLGVSVVPRLAVDASALPLVTAPFGTPPVFREIGLVEKTSGPRSNLISELHEMLIEECGEFGVPAKVT</sequence>
<dbReference type="PANTHER" id="PTHR30419">
    <property type="entry name" value="HTH-TYPE TRANSCRIPTIONAL REGULATOR YBHD"/>
    <property type="match status" value="1"/>
</dbReference>
<evidence type="ECO:0000256" key="3">
    <source>
        <dbReference type="ARBA" id="ARBA00023125"/>
    </source>
</evidence>
<dbReference type="Proteomes" id="UP000319014">
    <property type="component" value="Unassembled WGS sequence"/>
</dbReference>
<dbReference type="GO" id="GO:0005829">
    <property type="term" value="C:cytosol"/>
    <property type="evidence" value="ECO:0007669"/>
    <property type="project" value="TreeGrafter"/>
</dbReference>
<keyword evidence="2" id="KW-0805">Transcription regulation</keyword>
<dbReference type="SUPFAM" id="SSF46785">
    <property type="entry name" value="Winged helix' DNA-binding domain"/>
    <property type="match status" value="1"/>
</dbReference>
<dbReference type="GO" id="GO:0003677">
    <property type="term" value="F:DNA binding"/>
    <property type="evidence" value="ECO:0007669"/>
    <property type="project" value="UniProtKB-KW"/>
</dbReference>
<dbReference type="InterPro" id="IPR036388">
    <property type="entry name" value="WH-like_DNA-bd_sf"/>
</dbReference>